<reference evidence="2" key="1">
    <citation type="submission" date="2025-08" db="UniProtKB">
        <authorList>
            <consortium name="Ensembl"/>
        </authorList>
    </citation>
    <scope>IDENTIFICATION</scope>
</reference>
<proteinExistence type="predicted"/>
<keyword evidence="1" id="KW-0812">Transmembrane</keyword>
<dbReference type="Ensembl" id="ENSEBUT00000021406.1">
    <property type="protein sequence ID" value="ENSEBUP00000020836.1"/>
    <property type="gene ID" value="ENSEBUG00000012867.1"/>
</dbReference>
<reference evidence="2" key="2">
    <citation type="submission" date="2025-09" db="UniProtKB">
        <authorList>
            <consortium name="Ensembl"/>
        </authorList>
    </citation>
    <scope>IDENTIFICATION</scope>
</reference>
<name>A0A8C4QUN4_EPTBU</name>
<evidence type="ECO:0000313" key="2">
    <source>
        <dbReference type="Ensembl" id="ENSEBUP00000020836.1"/>
    </source>
</evidence>
<protein>
    <submittedName>
        <fullName evidence="2">Uncharacterized protein</fullName>
    </submittedName>
</protein>
<dbReference type="Proteomes" id="UP000694388">
    <property type="component" value="Unplaced"/>
</dbReference>
<keyword evidence="3" id="KW-1185">Reference proteome</keyword>
<sequence length="74" mass="8676">MADIWELLVPYMPTIRIPPSGERVHRDECAHHISICPIIYLYIYIYIGFSTFTFHIWYIGTDCGDGVSRHTFII</sequence>
<organism evidence="2 3">
    <name type="scientific">Eptatretus burgeri</name>
    <name type="common">Inshore hagfish</name>
    <dbReference type="NCBI Taxonomy" id="7764"/>
    <lineage>
        <taxon>Eukaryota</taxon>
        <taxon>Metazoa</taxon>
        <taxon>Chordata</taxon>
        <taxon>Craniata</taxon>
        <taxon>Vertebrata</taxon>
        <taxon>Cyclostomata</taxon>
        <taxon>Myxini</taxon>
        <taxon>Myxiniformes</taxon>
        <taxon>Myxinidae</taxon>
        <taxon>Eptatretinae</taxon>
        <taxon>Eptatretus</taxon>
    </lineage>
</organism>
<dbReference type="AlphaFoldDB" id="A0A8C4QUN4"/>
<keyword evidence="1" id="KW-1133">Transmembrane helix</keyword>
<evidence type="ECO:0000313" key="3">
    <source>
        <dbReference type="Proteomes" id="UP000694388"/>
    </source>
</evidence>
<keyword evidence="1" id="KW-0472">Membrane</keyword>
<evidence type="ECO:0000256" key="1">
    <source>
        <dbReference type="SAM" id="Phobius"/>
    </source>
</evidence>
<accession>A0A8C4QUN4</accession>
<feature type="transmembrane region" description="Helical" evidence="1">
    <location>
        <begin position="39"/>
        <end position="59"/>
    </location>
</feature>